<dbReference type="Proteomes" id="UP000003163">
    <property type="component" value="Unassembled WGS sequence"/>
</dbReference>
<dbReference type="GO" id="GO:0033314">
    <property type="term" value="P:mitotic DNA replication checkpoint signaling"/>
    <property type="evidence" value="ECO:0007669"/>
    <property type="project" value="TreeGrafter"/>
</dbReference>
<feature type="compositionally biased region" description="Polar residues" evidence="1">
    <location>
        <begin position="23"/>
        <end position="35"/>
    </location>
</feature>
<dbReference type="HOGENOM" id="CLU_078003_0_0_1"/>
<dbReference type="PANTHER" id="PTHR10763">
    <property type="entry name" value="CELL DIVISION CONTROL PROTEIN 6-RELATED"/>
    <property type="match status" value="1"/>
</dbReference>
<dbReference type="Gene3D" id="3.40.50.300">
    <property type="entry name" value="P-loop containing nucleotide triphosphate hydrolases"/>
    <property type="match status" value="1"/>
</dbReference>
<dbReference type="InterPro" id="IPR027417">
    <property type="entry name" value="P-loop_NTPase"/>
</dbReference>
<feature type="compositionally biased region" description="Polar residues" evidence="1">
    <location>
        <begin position="45"/>
        <end position="61"/>
    </location>
</feature>
<dbReference type="SUPFAM" id="SSF52540">
    <property type="entry name" value="P-loop containing nucleoside triphosphate hydrolases"/>
    <property type="match status" value="1"/>
</dbReference>
<keyword evidence="3" id="KW-1185">Reference proteome</keyword>
<dbReference type="EMBL" id="AFBI03000010">
    <property type="protein sequence ID" value="EJW05047.1"/>
    <property type="molecule type" value="Genomic_DNA"/>
</dbReference>
<dbReference type="AlphaFoldDB" id="J9DUV4"/>
<sequence>MAGKAKKQKLSIQITKKSLKRNTFQVGTVNSPANRKSQKNRQRPKLSSLSPKHSQENSSNAPEDEIINTGLYLRNREAEKISEFLESKDSILHVCGNPGTGKTHTVKFILRNKDYIYYNFLEDNKSVNNIFILQGKIVVIDEFDKLVKYNKQTALKIISHITNTQQKLITISNTLTLFKNILFFPAYTTDELFFIVKKKLEVENNIIIENSTENLVISKRIGKSGDLRQVYEYFKCNKHKETIKNDIVEIINDEEDSKMKFHHEMIKELLKKNFKLNKSRLYERYVKESTFKNLPYLNRTDFLLIIDLYS</sequence>
<organism evidence="2 3">
    <name type="scientific">Edhazardia aedis (strain USNM 41457)</name>
    <name type="common">Microsporidian parasite</name>
    <dbReference type="NCBI Taxonomy" id="1003232"/>
    <lineage>
        <taxon>Eukaryota</taxon>
        <taxon>Fungi</taxon>
        <taxon>Fungi incertae sedis</taxon>
        <taxon>Microsporidia</taxon>
        <taxon>Edhazardia</taxon>
    </lineage>
</organism>
<comment type="caution">
    <text evidence="2">The sequence shown here is derived from an EMBL/GenBank/DDBJ whole genome shotgun (WGS) entry which is preliminary data.</text>
</comment>
<reference evidence="3" key="2">
    <citation type="submission" date="2015-07" db="EMBL/GenBank/DDBJ databases">
        <title>Contrasting host-pathogen interactions and genome evolution in two generalist and specialist microsporidian pathogens of mosquitoes.</title>
        <authorList>
            <consortium name="The Broad Institute Genomics Platform"/>
            <consortium name="The Broad Institute Genome Sequencing Center for Infectious Disease"/>
            <person name="Cuomo C.A."/>
            <person name="Sanscrainte N.D."/>
            <person name="Goldberg J.M."/>
            <person name="Heiman D."/>
            <person name="Young S."/>
            <person name="Zeng Q."/>
            <person name="Becnel J.J."/>
            <person name="Birren B.W."/>
        </authorList>
    </citation>
    <scope>NUCLEOTIDE SEQUENCE [LARGE SCALE GENOMIC DNA]</scope>
    <source>
        <strain evidence="3">USNM 41457</strain>
    </source>
</reference>
<proteinExistence type="predicted"/>
<dbReference type="GO" id="GO:0005634">
    <property type="term" value="C:nucleus"/>
    <property type="evidence" value="ECO:0007669"/>
    <property type="project" value="TreeGrafter"/>
</dbReference>
<dbReference type="VEuPathDB" id="MicrosporidiaDB:EDEG_00828"/>
<evidence type="ECO:0000256" key="1">
    <source>
        <dbReference type="SAM" id="MobiDB-lite"/>
    </source>
</evidence>
<name>J9DUV4_EDHAE</name>
<dbReference type="OrthoDB" id="1926878at2759"/>
<reference evidence="2 3" key="1">
    <citation type="submission" date="2011-08" db="EMBL/GenBank/DDBJ databases">
        <authorList>
            <person name="Liu Z.J."/>
            <person name="Shi F.L."/>
            <person name="Lu J.Q."/>
            <person name="Li M."/>
            <person name="Wang Z.L."/>
        </authorList>
    </citation>
    <scope>NUCLEOTIDE SEQUENCE [LARGE SCALE GENOMIC DNA]</scope>
    <source>
        <strain evidence="2 3">USNM 41457</strain>
    </source>
</reference>
<evidence type="ECO:0000313" key="2">
    <source>
        <dbReference type="EMBL" id="EJW05047.1"/>
    </source>
</evidence>
<dbReference type="PANTHER" id="PTHR10763:SF26">
    <property type="entry name" value="CELL DIVISION CONTROL PROTEIN 6 HOMOLOG"/>
    <property type="match status" value="1"/>
</dbReference>
<dbReference type="GO" id="GO:0006270">
    <property type="term" value="P:DNA replication initiation"/>
    <property type="evidence" value="ECO:0007669"/>
    <property type="project" value="TreeGrafter"/>
</dbReference>
<dbReference type="OMA" id="YNENDIF"/>
<protein>
    <submittedName>
        <fullName evidence="2">Uncharacterized protein</fullName>
    </submittedName>
</protein>
<dbReference type="InParanoid" id="J9DUV4"/>
<accession>J9DUV4</accession>
<dbReference type="STRING" id="1003232.J9DUV4"/>
<dbReference type="GO" id="GO:0003688">
    <property type="term" value="F:DNA replication origin binding"/>
    <property type="evidence" value="ECO:0007669"/>
    <property type="project" value="TreeGrafter"/>
</dbReference>
<evidence type="ECO:0000313" key="3">
    <source>
        <dbReference type="Proteomes" id="UP000003163"/>
    </source>
</evidence>
<feature type="region of interest" description="Disordered" evidence="1">
    <location>
        <begin position="23"/>
        <end position="64"/>
    </location>
</feature>
<dbReference type="InterPro" id="IPR050311">
    <property type="entry name" value="ORC1/CDC6"/>
</dbReference>
<gene>
    <name evidence="2" type="ORF">EDEG_00828</name>
</gene>